<sequence length="223" mass="24972">MKKEDIAWGTILLLCILIFVVPTSREIVLDASDKHPYIAGFIKFAILAMMGELLGKRIVTGRYSFPPSFIFRMVVWGIIGLMVTLVFQVYMGGAATAQEVGILPFLGSNIALAIFGSSIMNLTFAPVMNTFHRLCDLFLEVKVDNNSQEKISLSVLIKKIDWVEFVTFNWLKVGIFFWIPVHSIIFLLPNNFRVVAAAFSSIALGVILAYATKRNEIPSEEME</sequence>
<dbReference type="Proteomes" id="UP000095256">
    <property type="component" value="Unassembled WGS sequence"/>
</dbReference>
<proteinExistence type="predicted"/>
<gene>
    <name evidence="2" type="ORF">BCR26_00695</name>
</gene>
<organism evidence="2 3">
    <name type="scientific">Enterococcus rivorum</name>
    <dbReference type="NCBI Taxonomy" id="762845"/>
    <lineage>
        <taxon>Bacteria</taxon>
        <taxon>Bacillati</taxon>
        <taxon>Bacillota</taxon>
        <taxon>Bacilli</taxon>
        <taxon>Lactobacillales</taxon>
        <taxon>Enterococcaceae</taxon>
        <taxon>Enterococcus</taxon>
    </lineage>
</organism>
<feature type="transmembrane region" description="Helical" evidence="1">
    <location>
        <begin position="102"/>
        <end position="124"/>
    </location>
</feature>
<keyword evidence="1" id="KW-0472">Membrane</keyword>
<dbReference type="STRING" id="762845.BCR26_00695"/>
<dbReference type="RefSeq" id="WP_069697031.1">
    <property type="nucleotide sequence ID" value="NZ_JAGGMA010000003.1"/>
</dbReference>
<name>A0A1E5L1K3_9ENTE</name>
<dbReference type="AlphaFoldDB" id="A0A1E5L1K3"/>
<keyword evidence="1" id="KW-1133">Transmembrane helix</keyword>
<feature type="transmembrane region" description="Helical" evidence="1">
    <location>
        <begin position="69"/>
        <end position="90"/>
    </location>
</feature>
<keyword evidence="1" id="KW-0812">Transmembrane</keyword>
<feature type="transmembrane region" description="Helical" evidence="1">
    <location>
        <begin position="35"/>
        <end position="54"/>
    </location>
</feature>
<evidence type="ECO:0000256" key="1">
    <source>
        <dbReference type="SAM" id="Phobius"/>
    </source>
</evidence>
<feature type="transmembrane region" description="Helical" evidence="1">
    <location>
        <begin position="168"/>
        <end position="188"/>
    </location>
</feature>
<accession>A0A1E5L1K3</accession>
<dbReference type="EMBL" id="MIEK01000001">
    <property type="protein sequence ID" value="OEH84020.1"/>
    <property type="molecule type" value="Genomic_DNA"/>
</dbReference>
<evidence type="ECO:0000313" key="2">
    <source>
        <dbReference type="EMBL" id="OEH84020.1"/>
    </source>
</evidence>
<protein>
    <recommendedName>
        <fullName evidence="4">Mpv17/PMP22 family protein</fullName>
    </recommendedName>
</protein>
<reference evidence="2 3" key="1">
    <citation type="submission" date="2016-09" db="EMBL/GenBank/DDBJ databases">
        <authorList>
            <person name="Capua I."/>
            <person name="De Benedictis P."/>
            <person name="Joannis T."/>
            <person name="Lombin L.H."/>
            <person name="Cattoli G."/>
        </authorList>
    </citation>
    <scope>NUCLEOTIDE SEQUENCE [LARGE SCALE GENOMIC DNA]</scope>
    <source>
        <strain evidence="2 3">LMG 25899</strain>
    </source>
</reference>
<dbReference type="OrthoDB" id="1115879at2"/>
<keyword evidence="3" id="KW-1185">Reference proteome</keyword>
<evidence type="ECO:0000313" key="3">
    <source>
        <dbReference type="Proteomes" id="UP000095256"/>
    </source>
</evidence>
<evidence type="ECO:0008006" key="4">
    <source>
        <dbReference type="Google" id="ProtNLM"/>
    </source>
</evidence>
<feature type="transmembrane region" description="Helical" evidence="1">
    <location>
        <begin position="194"/>
        <end position="212"/>
    </location>
</feature>
<comment type="caution">
    <text evidence="2">The sequence shown here is derived from an EMBL/GenBank/DDBJ whole genome shotgun (WGS) entry which is preliminary data.</text>
</comment>